<dbReference type="Proteomes" id="UP001057452">
    <property type="component" value="Chromosome 22"/>
</dbReference>
<sequence>MKETPSPDPENKGGRNQQGLELQQRDTRDGGAAPERELSCFFSQLHAWRCPNTCPMPSYQNTDAPLVASQYHRLYLPR</sequence>
<protein>
    <submittedName>
        <fullName evidence="1">Uncharacterized protein</fullName>
    </submittedName>
</protein>
<keyword evidence="2" id="KW-1185">Reference proteome</keyword>
<dbReference type="EMBL" id="CM043806">
    <property type="protein sequence ID" value="KAI4812498.1"/>
    <property type="molecule type" value="Genomic_DNA"/>
</dbReference>
<name>A0ACB9WGI5_CHAAC</name>
<comment type="caution">
    <text evidence="1">The sequence shown here is derived from an EMBL/GenBank/DDBJ whole genome shotgun (WGS) entry which is preliminary data.</text>
</comment>
<accession>A0ACB9WGI5</accession>
<gene>
    <name evidence="1" type="ORF">KUCAC02_023884</name>
</gene>
<organism evidence="1 2">
    <name type="scientific">Chaenocephalus aceratus</name>
    <name type="common">Blackfin icefish</name>
    <name type="synonym">Chaenichthys aceratus</name>
    <dbReference type="NCBI Taxonomy" id="36190"/>
    <lineage>
        <taxon>Eukaryota</taxon>
        <taxon>Metazoa</taxon>
        <taxon>Chordata</taxon>
        <taxon>Craniata</taxon>
        <taxon>Vertebrata</taxon>
        <taxon>Euteleostomi</taxon>
        <taxon>Actinopterygii</taxon>
        <taxon>Neopterygii</taxon>
        <taxon>Teleostei</taxon>
        <taxon>Neoteleostei</taxon>
        <taxon>Acanthomorphata</taxon>
        <taxon>Eupercaria</taxon>
        <taxon>Perciformes</taxon>
        <taxon>Notothenioidei</taxon>
        <taxon>Channichthyidae</taxon>
        <taxon>Chaenocephalus</taxon>
    </lineage>
</organism>
<proteinExistence type="predicted"/>
<reference evidence="1" key="1">
    <citation type="submission" date="2022-05" db="EMBL/GenBank/DDBJ databases">
        <title>Chromosome-level genome of Chaenocephalus aceratus.</title>
        <authorList>
            <person name="Park H."/>
        </authorList>
    </citation>
    <scope>NUCLEOTIDE SEQUENCE</scope>
    <source>
        <strain evidence="1">KU_202001</strain>
    </source>
</reference>
<evidence type="ECO:0000313" key="1">
    <source>
        <dbReference type="EMBL" id="KAI4812498.1"/>
    </source>
</evidence>
<evidence type="ECO:0000313" key="2">
    <source>
        <dbReference type="Proteomes" id="UP001057452"/>
    </source>
</evidence>